<evidence type="ECO:0000256" key="2">
    <source>
        <dbReference type="ARBA" id="ARBA00023015"/>
    </source>
</evidence>
<evidence type="ECO:0000313" key="7">
    <source>
        <dbReference type="Proteomes" id="UP000548582"/>
    </source>
</evidence>
<dbReference type="InterPro" id="IPR058163">
    <property type="entry name" value="LysR-type_TF_proteobact-type"/>
</dbReference>
<dbReference type="PANTHER" id="PTHR30537">
    <property type="entry name" value="HTH-TYPE TRANSCRIPTIONAL REGULATOR"/>
    <property type="match status" value="1"/>
</dbReference>
<comment type="caution">
    <text evidence="6">The sequence shown here is derived from an EMBL/GenBank/DDBJ whole genome shotgun (WGS) entry which is preliminary data.</text>
</comment>
<dbReference type="InterPro" id="IPR000847">
    <property type="entry name" value="LysR_HTH_N"/>
</dbReference>
<dbReference type="GO" id="GO:0006351">
    <property type="term" value="P:DNA-templated transcription"/>
    <property type="evidence" value="ECO:0007669"/>
    <property type="project" value="TreeGrafter"/>
</dbReference>
<dbReference type="Pfam" id="PF03466">
    <property type="entry name" value="LysR_substrate"/>
    <property type="match status" value="1"/>
</dbReference>
<dbReference type="SUPFAM" id="SSF46785">
    <property type="entry name" value="Winged helix' DNA-binding domain"/>
    <property type="match status" value="1"/>
</dbReference>
<dbReference type="PANTHER" id="PTHR30537:SF26">
    <property type="entry name" value="GLYCINE CLEAVAGE SYSTEM TRANSCRIPTIONAL ACTIVATOR"/>
    <property type="match status" value="1"/>
</dbReference>
<dbReference type="Gene3D" id="3.40.190.10">
    <property type="entry name" value="Periplasmic binding protein-like II"/>
    <property type="match status" value="2"/>
</dbReference>
<protein>
    <submittedName>
        <fullName evidence="6">LysR family transcriptional regulator</fullName>
    </submittedName>
</protein>
<name>A0A848EC73_9PROT</name>
<dbReference type="InterPro" id="IPR036390">
    <property type="entry name" value="WH_DNA-bd_sf"/>
</dbReference>
<organism evidence="6 7">
    <name type="scientific">Neoroseomonas marina</name>
    <dbReference type="NCBI Taxonomy" id="1232220"/>
    <lineage>
        <taxon>Bacteria</taxon>
        <taxon>Pseudomonadati</taxon>
        <taxon>Pseudomonadota</taxon>
        <taxon>Alphaproteobacteria</taxon>
        <taxon>Acetobacterales</taxon>
        <taxon>Acetobacteraceae</taxon>
        <taxon>Neoroseomonas</taxon>
    </lineage>
</organism>
<keyword evidence="3" id="KW-0238">DNA-binding</keyword>
<keyword evidence="7" id="KW-1185">Reference proteome</keyword>
<dbReference type="Gene3D" id="1.10.10.10">
    <property type="entry name" value="Winged helix-like DNA-binding domain superfamily/Winged helix DNA-binding domain"/>
    <property type="match status" value="1"/>
</dbReference>
<dbReference type="SUPFAM" id="SSF53850">
    <property type="entry name" value="Periplasmic binding protein-like II"/>
    <property type="match status" value="1"/>
</dbReference>
<evidence type="ECO:0000313" key="6">
    <source>
        <dbReference type="EMBL" id="NMJ41127.1"/>
    </source>
</evidence>
<proteinExistence type="inferred from homology"/>
<evidence type="ECO:0000259" key="5">
    <source>
        <dbReference type="PROSITE" id="PS50931"/>
    </source>
</evidence>
<dbReference type="EMBL" id="JABBKX010000002">
    <property type="protein sequence ID" value="NMJ41127.1"/>
    <property type="molecule type" value="Genomic_DNA"/>
</dbReference>
<dbReference type="GO" id="GO:0003700">
    <property type="term" value="F:DNA-binding transcription factor activity"/>
    <property type="evidence" value="ECO:0007669"/>
    <property type="project" value="InterPro"/>
</dbReference>
<dbReference type="GO" id="GO:0043565">
    <property type="term" value="F:sequence-specific DNA binding"/>
    <property type="evidence" value="ECO:0007669"/>
    <property type="project" value="TreeGrafter"/>
</dbReference>
<gene>
    <name evidence="6" type="ORF">GWK16_07745</name>
</gene>
<dbReference type="Proteomes" id="UP000548582">
    <property type="component" value="Unassembled WGS sequence"/>
</dbReference>
<evidence type="ECO:0000256" key="3">
    <source>
        <dbReference type="ARBA" id="ARBA00023125"/>
    </source>
</evidence>
<feature type="domain" description="HTH lysR-type" evidence="5">
    <location>
        <begin position="9"/>
        <end position="66"/>
    </location>
</feature>
<reference evidence="6 7" key="1">
    <citation type="submission" date="2020-03" db="EMBL/GenBank/DDBJ databases">
        <authorList>
            <person name="Sun Q."/>
        </authorList>
    </citation>
    <scope>NUCLEOTIDE SEQUENCE [LARGE SCALE GENOMIC DNA]</scope>
    <source>
        <strain evidence="6 7">JC162</strain>
    </source>
</reference>
<dbReference type="Pfam" id="PF00126">
    <property type="entry name" value="HTH_1"/>
    <property type="match status" value="1"/>
</dbReference>
<dbReference type="AlphaFoldDB" id="A0A848EC73"/>
<dbReference type="PRINTS" id="PR00039">
    <property type="entry name" value="HTHLYSR"/>
</dbReference>
<sequence length="298" mass="32014">MERVPHRLPPLAALRLFEAAGRHASFAGAAGELGVTPSAVSHAVRTLEDRLGLPLFRRDARTLALTPAGEELLAEATRAFEGLTRVMDRLDGARHQAGLRVSAAPTFAARWLVPRLPRLRRDHPGLTVAISSEQGWVELGDGRYDFAIRMAREPSGAGEWQHLSDIRLVPVAAPRFAGQALAAVLARLPTLHVTSTQEDWDAWAAARGAPPPDRARGLRFDTVHMAVDAAAQGLGVALARLPVCAEDLAAGRVVALDEPVQAGVAYWLVARPGALRQAEGRTFVAWLRRELAGEPVPA</sequence>
<comment type="similarity">
    <text evidence="1">Belongs to the LysR transcriptional regulatory family.</text>
</comment>
<dbReference type="CDD" id="cd08432">
    <property type="entry name" value="PBP2_GcdR_TrpI_HvrB_AmpR_like"/>
    <property type="match status" value="1"/>
</dbReference>
<keyword evidence="4" id="KW-0804">Transcription</keyword>
<dbReference type="RefSeq" id="WP_170053365.1">
    <property type="nucleotide sequence ID" value="NZ_JABBKX010000002.1"/>
</dbReference>
<dbReference type="InterPro" id="IPR036388">
    <property type="entry name" value="WH-like_DNA-bd_sf"/>
</dbReference>
<evidence type="ECO:0000256" key="1">
    <source>
        <dbReference type="ARBA" id="ARBA00009437"/>
    </source>
</evidence>
<dbReference type="InterPro" id="IPR005119">
    <property type="entry name" value="LysR_subst-bd"/>
</dbReference>
<accession>A0A848EC73</accession>
<keyword evidence="2" id="KW-0805">Transcription regulation</keyword>
<evidence type="ECO:0000256" key="4">
    <source>
        <dbReference type="ARBA" id="ARBA00023163"/>
    </source>
</evidence>
<dbReference type="PROSITE" id="PS50931">
    <property type="entry name" value="HTH_LYSR"/>
    <property type="match status" value="1"/>
</dbReference>